<dbReference type="OrthoDB" id="6385851at2759"/>
<dbReference type="InterPro" id="IPR010998">
    <property type="entry name" value="Integrase_recombinase_N"/>
</dbReference>
<dbReference type="Gene3D" id="1.10.150.130">
    <property type="match status" value="1"/>
</dbReference>
<dbReference type="CDD" id="cd09275">
    <property type="entry name" value="RNase_HI_RT_DIRS1"/>
    <property type="match status" value="1"/>
</dbReference>
<gene>
    <name evidence="3" type="ORF">APZ42_026088</name>
</gene>
<keyword evidence="4" id="KW-1185">Reference proteome</keyword>
<proteinExistence type="predicted"/>
<comment type="caution">
    <text evidence="3">The sequence shown here is derived from an EMBL/GenBank/DDBJ whole genome shotgun (WGS) entry which is preliminary data.</text>
</comment>
<feature type="compositionally biased region" description="Basic and acidic residues" evidence="2">
    <location>
        <begin position="21"/>
        <end position="30"/>
    </location>
</feature>
<reference evidence="3 4" key="1">
    <citation type="submission" date="2016-03" db="EMBL/GenBank/DDBJ databases">
        <title>EvidentialGene: Evidence-directed Construction of Genes on Genomes.</title>
        <authorList>
            <person name="Gilbert D.G."/>
            <person name="Choi J.-H."/>
            <person name="Mockaitis K."/>
            <person name="Colbourne J."/>
            <person name="Pfrender M."/>
        </authorList>
    </citation>
    <scope>NUCLEOTIDE SEQUENCE [LARGE SCALE GENOMIC DNA]</scope>
    <source>
        <strain evidence="3 4">Xinb3</strain>
        <tissue evidence="3">Complete organism</tissue>
    </source>
</reference>
<dbReference type="InterPro" id="IPR052055">
    <property type="entry name" value="Hepadnavirus_pol/RT"/>
</dbReference>
<dbReference type="Proteomes" id="UP000076858">
    <property type="component" value="Unassembled WGS sequence"/>
</dbReference>
<dbReference type="SUPFAM" id="SSF47823">
    <property type="entry name" value="lambda integrase-like, N-terminal domain"/>
    <property type="match status" value="1"/>
</dbReference>
<feature type="region of interest" description="Disordered" evidence="2">
    <location>
        <begin position="15"/>
        <end position="49"/>
    </location>
</feature>
<evidence type="ECO:0000313" key="4">
    <source>
        <dbReference type="Proteomes" id="UP000076858"/>
    </source>
</evidence>
<evidence type="ECO:0000256" key="2">
    <source>
        <dbReference type="SAM" id="MobiDB-lite"/>
    </source>
</evidence>
<evidence type="ECO:0000313" key="3">
    <source>
        <dbReference type="EMBL" id="KZS09643.1"/>
    </source>
</evidence>
<name>A0A164SHW2_9CRUS</name>
<evidence type="ECO:0000256" key="1">
    <source>
        <dbReference type="ARBA" id="ARBA00023125"/>
    </source>
</evidence>
<dbReference type="AlphaFoldDB" id="A0A164SHW2"/>
<accession>A0A164SHW2</accession>
<dbReference type="PANTHER" id="PTHR33050:SF7">
    <property type="entry name" value="RIBONUCLEASE H"/>
    <property type="match status" value="1"/>
</dbReference>
<dbReference type="GO" id="GO:0003677">
    <property type="term" value="F:DNA binding"/>
    <property type="evidence" value="ECO:0007669"/>
    <property type="project" value="UniProtKB-KW"/>
</dbReference>
<keyword evidence="1" id="KW-0238">DNA-binding</keyword>
<protein>
    <submittedName>
        <fullName evidence="3">Uncharacterized protein</fullName>
    </submittedName>
</protein>
<dbReference type="EMBL" id="LRGB01002016">
    <property type="protein sequence ID" value="KZS09643.1"/>
    <property type="molecule type" value="Genomic_DNA"/>
</dbReference>
<sequence>MVRYDNLAPRVCGDNFLPTGRGRDRPDTRGGHGRGKAISHGLFPPSPSPNQSINRSMQHFYLTESKKANGNLNSKCTLPPESEADLKWWIANLDIANGKVFFPKLPDIEICSDASLSGWGAVCNGVKIRGPWTTDQSSLHINCLELLGALYALQSFVGASPDLNVKLYLDNFTVIDFCEQRKLSVEAVHLAGVLNIEADKESRSDTDANYWRLDQHVFSNLTELWPMEVDLFASFWNSVASSTLVSCPVVNGVRDDTASTSVQQPTGISTRRVPPSTEVRRASISRMEFVRQNFRGKGFSNSLVELLVASNRTSTLSTYESAWWTWANWCLQRGEDPFSSSLVCVLEFLTELHAAGKPPNRFASIC</sequence>
<dbReference type="PANTHER" id="PTHR33050">
    <property type="entry name" value="REVERSE TRANSCRIPTASE DOMAIN-CONTAINING PROTEIN"/>
    <property type="match status" value="1"/>
</dbReference>
<organism evidence="3 4">
    <name type="scientific">Daphnia magna</name>
    <dbReference type="NCBI Taxonomy" id="35525"/>
    <lineage>
        <taxon>Eukaryota</taxon>
        <taxon>Metazoa</taxon>
        <taxon>Ecdysozoa</taxon>
        <taxon>Arthropoda</taxon>
        <taxon>Crustacea</taxon>
        <taxon>Branchiopoda</taxon>
        <taxon>Diplostraca</taxon>
        <taxon>Cladocera</taxon>
        <taxon>Anomopoda</taxon>
        <taxon>Daphniidae</taxon>
        <taxon>Daphnia</taxon>
    </lineage>
</organism>